<dbReference type="EnsemblMetazoa" id="Aqu2.1.19497_001">
    <property type="protein sequence ID" value="Aqu2.1.19497_001"/>
    <property type="gene ID" value="Aqu2.1.19497"/>
</dbReference>
<protein>
    <submittedName>
        <fullName evidence="1">Uncharacterized protein</fullName>
    </submittedName>
</protein>
<dbReference type="InParanoid" id="A0A1X7TW00"/>
<accession>A0A1X7TW00</accession>
<evidence type="ECO:0000313" key="1">
    <source>
        <dbReference type="EnsemblMetazoa" id="Aqu2.1.19497_001"/>
    </source>
</evidence>
<organism evidence="1">
    <name type="scientific">Amphimedon queenslandica</name>
    <name type="common">Sponge</name>
    <dbReference type="NCBI Taxonomy" id="400682"/>
    <lineage>
        <taxon>Eukaryota</taxon>
        <taxon>Metazoa</taxon>
        <taxon>Porifera</taxon>
        <taxon>Demospongiae</taxon>
        <taxon>Heteroscleromorpha</taxon>
        <taxon>Haplosclerida</taxon>
        <taxon>Niphatidae</taxon>
        <taxon>Amphimedon</taxon>
    </lineage>
</organism>
<sequence length="80" mass="9437">FLFYDTIVIPAIQNCGIHNLLGRCKSSHIQMFNYILFFYSFMSQDREPLLNCVIVRNFQEDEEVMSHVNVNHCGAFQLYL</sequence>
<reference evidence="1" key="1">
    <citation type="submission" date="2017-05" db="UniProtKB">
        <authorList>
            <consortium name="EnsemblMetazoa"/>
        </authorList>
    </citation>
    <scope>IDENTIFICATION</scope>
</reference>
<dbReference type="AlphaFoldDB" id="A0A1X7TW00"/>
<proteinExistence type="predicted"/>
<name>A0A1X7TW00_AMPQE</name>